<protein>
    <submittedName>
        <fullName evidence="2">(2Fe-2S) ferredoxin domain-containing protein</fullName>
    </submittedName>
</protein>
<sequence>MATWNLSETKHHIFICNGSSCHHAGAEEVTQAIRGEIADRNLDQQIHTTRTRCNGRCQDKCVVIVYPKGNWYREIKPVDAPLLIDSLIDNNDMTRKISHVVGKEGFIIQPGAAEGIKKEKEKVKKVSKKLL</sequence>
<keyword evidence="3" id="KW-1185">Reference proteome</keyword>
<organism evidence="2 3">
    <name type="scientific">Bacillus aquiflavi</name>
    <dbReference type="NCBI Taxonomy" id="2672567"/>
    <lineage>
        <taxon>Bacteria</taxon>
        <taxon>Bacillati</taxon>
        <taxon>Bacillota</taxon>
        <taxon>Bacilli</taxon>
        <taxon>Bacillales</taxon>
        <taxon>Bacillaceae</taxon>
        <taxon>Bacillus</taxon>
    </lineage>
</organism>
<accession>A0A6B3W2Q1</accession>
<dbReference type="EMBL" id="JACEIO010000059">
    <property type="protein sequence ID" value="MBA4538655.1"/>
    <property type="molecule type" value="Genomic_DNA"/>
</dbReference>
<dbReference type="SUPFAM" id="SSF52833">
    <property type="entry name" value="Thioredoxin-like"/>
    <property type="match status" value="1"/>
</dbReference>
<dbReference type="RefSeq" id="WP_163243416.1">
    <property type="nucleotide sequence ID" value="NZ_JAAIWN010000061.1"/>
</dbReference>
<dbReference type="AlphaFoldDB" id="A0A6B3W2Q1"/>
<evidence type="ECO:0000313" key="3">
    <source>
        <dbReference type="Proteomes" id="UP000472971"/>
    </source>
</evidence>
<proteinExistence type="predicted"/>
<dbReference type="InterPro" id="IPR036249">
    <property type="entry name" value="Thioredoxin-like_sf"/>
</dbReference>
<evidence type="ECO:0000313" key="4">
    <source>
        <dbReference type="Proteomes" id="UP000570010"/>
    </source>
</evidence>
<dbReference type="Pfam" id="PF01257">
    <property type="entry name" value="2Fe-2S_thioredx"/>
    <property type="match status" value="1"/>
</dbReference>
<evidence type="ECO:0000313" key="1">
    <source>
        <dbReference type="EMBL" id="MBA4538655.1"/>
    </source>
</evidence>
<reference evidence="2 3" key="1">
    <citation type="submission" date="2020-02" db="EMBL/GenBank/DDBJ databases">
        <title>Bacillus aquiflavi sp. nov., isolated from yellow water of strong flavor Chinese baijiu in Yibin region of China.</title>
        <authorList>
            <person name="Xie J."/>
        </authorList>
    </citation>
    <scope>NUCLEOTIDE SEQUENCE [LARGE SCALE GENOMIC DNA]</scope>
    <source>
        <strain evidence="2 3">3H-10</strain>
    </source>
</reference>
<evidence type="ECO:0000313" key="2">
    <source>
        <dbReference type="EMBL" id="NEY83015.1"/>
    </source>
</evidence>
<gene>
    <name evidence="2" type="ORF">G4D64_16305</name>
    <name evidence="1" type="ORF">H1Z61_16365</name>
</gene>
<dbReference type="Gene3D" id="3.40.30.10">
    <property type="entry name" value="Glutaredoxin"/>
    <property type="match status" value="1"/>
</dbReference>
<reference evidence="1 4" key="2">
    <citation type="submission" date="2020-07" db="EMBL/GenBank/DDBJ databases">
        <authorList>
            <person name="Feng H."/>
        </authorList>
    </citation>
    <scope>NUCLEOTIDE SEQUENCE [LARGE SCALE GENOMIC DNA]</scope>
    <source>
        <strain evidence="1">S-12</strain>
        <strain evidence="4">s-12</strain>
    </source>
</reference>
<dbReference type="EMBL" id="JAAIWN010000061">
    <property type="protein sequence ID" value="NEY83015.1"/>
    <property type="molecule type" value="Genomic_DNA"/>
</dbReference>
<comment type="caution">
    <text evidence="2">The sequence shown here is derived from an EMBL/GenBank/DDBJ whole genome shotgun (WGS) entry which is preliminary data.</text>
</comment>
<name>A0A6B3W2Q1_9BACI</name>
<dbReference type="Proteomes" id="UP000570010">
    <property type="component" value="Unassembled WGS sequence"/>
</dbReference>
<dbReference type="Proteomes" id="UP000472971">
    <property type="component" value="Unassembled WGS sequence"/>
</dbReference>
<dbReference type="CDD" id="cd02980">
    <property type="entry name" value="TRX_Fd_family"/>
    <property type="match status" value="1"/>
</dbReference>